<dbReference type="Proteomes" id="UP001611162">
    <property type="component" value="Unassembled WGS sequence"/>
</dbReference>
<evidence type="ECO:0008006" key="4">
    <source>
        <dbReference type="Google" id="ProtNLM"/>
    </source>
</evidence>
<protein>
    <recommendedName>
        <fullName evidence="4">Secreted protein</fullName>
    </recommendedName>
</protein>
<reference evidence="2 3" key="1">
    <citation type="submission" date="2024-10" db="EMBL/GenBank/DDBJ databases">
        <title>The Natural Products Discovery Center: Release of the First 8490 Sequenced Strains for Exploring Actinobacteria Biosynthetic Diversity.</title>
        <authorList>
            <person name="Kalkreuter E."/>
            <person name="Kautsar S.A."/>
            <person name="Yang D."/>
            <person name="Bader C.D."/>
            <person name="Teijaro C.N."/>
            <person name="Fluegel L."/>
            <person name="Davis C.M."/>
            <person name="Simpson J.R."/>
            <person name="Lauterbach L."/>
            <person name="Steele A.D."/>
            <person name="Gui C."/>
            <person name="Meng S."/>
            <person name="Li G."/>
            <person name="Viehrig K."/>
            <person name="Ye F."/>
            <person name="Su P."/>
            <person name="Kiefer A.F."/>
            <person name="Nichols A."/>
            <person name="Cepeda A.J."/>
            <person name="Yan W."/>
            <person name="Fan B."/>
            <person name="Jiang Y."/>
            <person name="Adhikari A."/>
            <person name="Zheng C.-J."/>
            <person name="Schuster L."/>
            <person name="Cowan T.M."/>
            <person name="Smanski M.J."/>
            <person name="Chevrette M.G."/>
            <person name="De Carvalho L.P.S."/>
            <person name="Shen B."/>
        </authorList>
    </citation>
    <scope>NUCLEOTIDE SEQUENCE [LARGE SCALE GENOMIC DNA]</scope>
    <source>
        <strain evidence="2 3">NPDC020979</strain>
    </source>
</reference>
<organism evidence="2 3">
    <name type="scientific">Streptomyces abikoensis</name>
    <dbReference type="NCBI Taxonomy" id="97398"/>
    <lineage>
        <taxon>Bacteria</taxon>
        <taxon>Bacillati</taxon>
        <taxon>Actinomycetota</taxon>
        <taxon>Actinomycetes</taxon>
        <taxon>Kitasatosporales</taxon>
        <taxon>Streptomycetaceae</taxon>
        <taxon>Streptomyces</taxon>
    </lineage>
</organism>
<feature type="chain" id="PRO_5046716719" description="Secreted protein" evidence="1">
    <location>
        <begin position="29"/>
        <end position="124"/>
    </location>
</feature>
<keyword evidence="1" id="KW-0732">Signal</keyword>
<feature type="signal peptide" evidence="1">
    <location>
        <begin position="1"/>
        <end position="28"/>
    </location>
</feature>
<comment type="caution">
    <text evidence="2">The sequence shown here is derived from an EMBL/GenBank/DDBJ whole genome shotgun (WGS) entry which is preliminary data.</text>
</comment>
<keyword evidence="3" id="KW-1185">Reference proteome</keyword>
<name>A0ABW7T4P6_9ACTN</name>
<dbReference type="EMBL" id="JBIRRB010000006">
    <property type="protein sequence ID" value="MFI0912482.1"/>
    <property type="molecule type" value="Genomic_DNA"/>
</dbReference>
<evidence type="ECO:0000313" key="3">
    <source>
        <dbReference type="Proteomes" id="UP001611162"/>
    </source>
</evidence>
<evidence type="ECO:0000256" key="1">
    <source>
        <dbReference type="SAM" id="SignalP"/>
    </source>
</evidence>
<gene>
    <name evidence="2" type="ORF">ACH4TF_18730</name>
</gene>
<accession>A0ABW7T4P6</accession>
<evidence type="ECO:0000313" key="2">
    <source>
        <dbReference type="EMBL" id="MFI0912482.1"/>
    </source>
</evidence>
<sequence length="124" mass="13107">MSIFKRTGVFLAATTCAILAFTSTPASAAADFHHGFRGGWDSPSATFGDGTATLAVTAKCESNAVSATLYHERPWYKGGDEPVGGQPALPCDGQQHTYQWHVYGGSYHLHFRANGNADVEGSLG</sequence>
<proteinExistence type="predicted"/>
<dbReference type="RefSeq" id="WP_397613367.1">
    <property type="nucleotide sequence ID" value="NZ_JBIRRB010000006.1"/>
</dbReference>